<organism evidence="2 3">
    <name type="scientific">Saguinus oedipus</name>
    <name type="common">Cotton-top tamarin</name>
    <name type="synonym">Oedipomidas oedipus</name>
    <dbReference type="NCBI Taxonomy" id="9490"/>
    <lineage>
        <taxon>Eukaryota</taxon>
        <taxon>Metazoa</taxon>
        <taxon>Chordata</taxon>
        <taxon>Craniata</taxon>
        <taxon>Vertebrata</taxon>
        <taxon>Euteleostomi</taxon>
        <taxon>Mammalia</taxon>
        <taxon>Eutheria</taxon>
        <taxon>Euarchontoglires</taxon>
        <taxon>Primates</taxon>
        <taxon>Haplorrhini</taxon>
        <taxon>Platyrrhini</taxon>
        <taxon>Cebidae</taxon>
        <taxon>Callitrichinae</taxon>
        <taxon>Saguinus</taxon>
    </lineage>
</organism>
<keyword evidence="3" id="KW-1185">Reference proteome</keyword>
<dbReference type="EMBL" id="JASSZA010000015">
    <property type="protein sequence ID" value="KAK2093462.1"/>
    <property type="molecule type" value="Genomic_DNA"/>
</dbReference>
<evidence type="ECO:0000256" key="1">
    <source>
        <dbReference type="SAM" id="MobiDB-lite"/>
    </source>
</evidence>
<evidence type="ECO:0000313" key="2">
    <source>
        <dbReference type="EMBL" id="KAK2093462.1"/>
    </source>
</evidence>
<feature type="region of interest" description="Disordered" evidence="1">
    <location>
        <begin position="148"/>
        <end position="169"/>
    </location>
</feature>
<accession>A0ABQ9U8S6</accession>
<protein>
    <submittedName>
        <fullName evidence="2">Uncharacterized protein</fullName>
    </submittedName>
</protein>
<gene>
    <name evidence="2" type="ORF">P7K49_029991</name>
</gene>
<sequence>MAPEQMPGGPQRECGDGVQVPMCGCGSVAYRLGLSLRQGMGPPLVFPPTLTAEHSLVRAPGDKPAWPGGLGTKTQLCILPVASWEHSDPSFHPGCHPRARPASPVLIRSKQHFVPATELLKHPENIFLSEGRFTHKCLQSEADSVLHQLQSGASSPRPAVAQFSVAETR</sequence>
<comment type="caution">
    <text evidence="2">The sequence shown here is derived from an EMBL/GenBank/DDBJ whole genome shotgun (WGS) entry which is preliminary data.</text>
</comment>
<name>A0ABQ9U8S6_SAGOE</name>
<proteinExistence type="predicted"/>
<evidence type="ECO:0000313" key="3">
    <source>
        <dbReference type="Proteomes" id="UP001266305"/>
    </source>
</evidence>
<reference evidence="2 3" key="1">
    <citation type="submission" date="2023-05" db="EMBL/GenBank/DDBJ databases">
        <title>B98-5 Cell Line De Novo Hybrid Assembly: An Optical Mapping Approach.</title>
        <authorList>
            <person name="Kananen K."/>
            <person name="Auerbach J.A."/>
            <person name="Kautto E."/>
            <person name="Blachly J.S."/>
        </authorList>
    </citation>
    <scope>NUCLEOTIDE SEQUENCE [LARGE SCALE GENOMIC DNA]</scope>
    <source>
        <strain evidence="2">B95-8</strain>
        <tissue evidence="2">Cell line</tissue>
    </source>
</reference>
<dbReference type="Proteomes" id="UP001266305">
    <property type="component" value="Unassembled WGS sequence"/>
</dbReference>